<evidence type="ECO:0000313" key="3">
    <source>
        <dbReference type="EMBL" id="QHT96760.1"/>
    </source>
</evidence>
<dbReference type="Pfam" id="PF00293">
    <property type="entry name" value="NUDIX"/>
    <property type="match status" value="1"/>
</dbReference>
<dbReference type="GO" id="GO:0016787">
    <property type="term" value="F:hydrolase activity"/>
    <property type="evidence" value="ECO:0007669"/>
    <property type="project" value="UniProtKB-KW"/>
</dbReference>
<dbReference type="Gene3D" id="3.90.79.10">
    <property type="entry name" value="Nucleoside Triphosphate Pyrophosphohydrolase"/>
    <property type="match status" value="1"/>
</dbReference>
<sequence>MSEFAHMAHKHSYGIACFQRKIKKDGYLGRLKLLCVRRALSYGLFDLFYFKLKNFEEISEKMQIMELSELKSMRKCISFYQYSKQFSAFLPPKFPPKNILQMIDGVYPKSYDDEDTETDDSDVSSSSVFTEMKKIAKYLIKNNIAKQTAGVWEAPKGKKMPKEEPIIGAFRELAEETGLISSNIIRIIPDEPIVLTFTVNYKKYTWTYFVALIDPIFKLSKTHHSIEVDKISFKTEDTIKKITKASKERSVEQLRFVFEKGKAIIDSLG</sequence>
<dbReference type="InterPro" id="IPR000086">
    <property type="entry name" value="NUDIX_hydrolase_dom"/>
</dbReference>
<proteinExistence type="predicted"/>
<dbReference type="PROSITE" id="PS00893">
    <property type="entry name" value="NUDIX_BOX"/>
    <property type="match status" value="1"/>
</dbReference>
<dbReference type="PROSITE" id="PS51462">
    <property type="entry name" value="NUDIX"/>
    <property type="match status" value="1"/>
</dbReference>
<accession>A0A6C0IW49</accession>
<dbReference type="AlphaFoldDB" id="A0A6C0IW49"/>
<dbReference type="InterPro" id="IPR015797">
    <property type="entry name" value="NUDIX_hydrolase-like_dom_sf"/>
</dbReference>
<evidence type="ECO:0000259" key="2">
    <source>
        <dbReference type="PROSITE" id="PS51462"/>
    </source>
</evidence>
<protein>
    <recommendedName>
        <fullName evidence="2">Nudix hydrolase domain-containing protein</fullName>
    </recommendedName>
</protein>
<dbReference type="SUPFAM" id="SSF55811">
    <property type="entry name" value="Nudix"/>
    <property type="match status" value="1"/>
</dbReference>
<keyword evidence="1" id="KW-0378">Hydrolase</keyword>
<feature type="domain" description="Nudix hydrolase" evidence="2">
    <location>
        <begin position="8"/>
        <end position="256"/>
    </location>
</feature>
<evidence type="ECO:0000256" key="1">
    <source>
        <dbReference type="ARBA" id="ARBA00022801"/>
    </source>
</evidence>
<dbReference type="EMBL" id="MN740267">
    <property type="protein sequence ID" value="QHT96760.1"/>
    <property type="molecule type" value="Genomic_DNA"/>
</dbReference>
<reference evidence="3" key="1">
    <citation type="journal article" date="2020" name="Nature">
        <title>Giant virus diversity and host interactions through global metagenomics.</title>
        <authorList>
            <person name="Schulz F."/>
            <person name="Roux S."/>
            <person name="Paez-Espino D."/>
            <person name="Jungbluth S."/>
            <person name="Walsh D.A."/>
            <person name="Denef V.J."/>
            <person name="McMahon K.D."/>
            <person name="Konstantinidis K.T."/>
            <person name="Eloe-Fadrosh E.A."/>
            <person name="Kyrpides N.C."/>
            <person name="Woyke T."/>
        </authorList>
    </citation>
    <scope>NUCLEOTIDE SEQUENCE</scope>
    <source>
        <strain evidence="3">GVMAG-M-3300024336-7</strain>
    </source>
</reference>
<name>A0A6C0IW49_9ZZZZ</name>
<organism evidence="3">
    <name type="scientific">viral metagenome</name>
    <dbReference type="NCBI Taxonomy" id="1070528"/>
    <lineage>
        <taxon>unclassified sequences</taxon>
        <taxon>metagenomes</taxon>
        <taxon>organismal metagenomes</taxon>
    </lineage>
</organism>
<dbReference type="InterPro" id="IPR020084">
    <property type="entry name" value="NUDIX_hydrolase_CS"/>
</dbReference>